<name>A0A834X126_9FABA</name>
<reference evidence="1" key="1">
    <citation type="submission" date="2020-09" db="EMBL/GenBank/DDBJ databases">
        <title>Genome-Enabled Discovery of Anthraquinone Biosynthesis in Senna tora.</title>
        <authorList>
            <person name="Kang S.-H."/>
            <person name="Pandey R.P."/>
            <person name="Lee C.-M."/>
            <person name="Sim J.-S."/>
            <person name="Jeong J.-T."/>
            <person name="Choi B.-S."/>
            <person name="Jung M."/>
            <person name="Ginzburg D."/>
            <person name="Zhao K."/>
            <person name="Won S.Y."/>
            <person name="Oh T.-J."/>
            <person name="Yu Y."/>
            <person name="Kim N.-H."/>
            <person name="Lee O.R."/>
            <person name="Lee T.-H."/>
            <person name="Bashyal P."/>
            <person name="Kim T.-S."/>
            <person name="Lee W.-H."/>
            <person name="Kawkins C."/>
            <person name="Kim C.-K."/>
            <person name="Kim J.S."/>
            <person name="Ahn B.O."/>
            <person name="Rhee S.Y."/>
            <person name="Sohng J.K."/>
        </authorList>
    </citation>
    <scope>NUCLEOTIDE SEQUENCE</scope>
    <source>
        <tissue evidence="1">Leaf</tissue>
    </source>
</reference>
<dbReference type="Proteomes" id="UP000634136">
    <property type="component" value="Unassembled WGS sequence"/>
</dbReference>
<dbReference type="AlphaFoldDB" id="A0A834X126"/>
<accession>A0A834X126</accession>
<comment type="caution">
    <text evidence="1">The sequence shown here is derived from an EMBL/GenBank/DDBJ whole genome shotgun (WGS) entry which is preliminary data.</text>
</comment>
<gene>
    <name evidence="1" type="ORF">G2W53_010476</name>
</gene>
<protein>
    <submittedName>
        <fullName evidence="1">Uncharacterized protein</fullName>
    </submittedName>
</protein>
<keyword evidence="2" id="KW-1185">Reference proteome</keyword>
<proteinExistence type="predicted"/>
<sequence>MVIKDSRKPIRTRSLHTTQLKSSVFNYSSSDSHYFGNSLLFFNPRALIVFQPQNLVPNPPLNSRRVKETRIPITPFEPRHSRPPPPVALFASPKLNNFINNDLHPLFHAWGQKTFITYPKLLKEFPNSDLLLGNSLELHSVNASLHRSILLTKKPGILQELLSSCLQTLPTTSKKIRLVKPYKLKFESLRGSGILKINVKEQRTMIRPNRVKMKNLSLLKLHTTHQITEHAIQPLLYMAVIKLTIGPATRAHSFENSIKHHLRSLTSILHTTFTNRNIKQGIQLVQQPLRSPFLPFLRTSLQKFLIRRGTSDDKSSCCNTSHRGSSDPTPFDFNRTNVITRLPFQTDFVQATTKTGLIQILRHRYALLLSGLPTHTFQQGQSLTTSQICPFQGAVAIWPFPPYAA</sequence>
<evidence type="ECO:0000313" key="1">
    <source>
        <dbReference type="EMBL" id="KAF7835617.1"/>
    </source>
</evidence>
<evidence type="ECO:0000313" key="2">
    <source>
        <dbReference type="Proteomes" id="UP000634136"/>
    </source>
</evidence>
<organism evidence="1 2">
    <name type="scientific">Senna tora</name>
    <dbReference type="NCBI Taxonomy" id="362788"/>
    <lineage>
        <taxon>Eukaryota</taxon>
        <taxon>Viridiplantae</taxon>
        <taxon>Streptophyta</taxon>
        <taxon>Embryophyta</taxon>
        <taxon>Tracheophyta</taxon>
        <taxon>Spermatophyta</taxon>
        <taxon>Magnoliopsida</taxon>
        <taxon>eudicotyledons</taxon>
        <taxon>Gunneridae</taxon>
        <taxon>Pentapetalae</taxon>
        <taxon>rosids</taxon>
        <taxon>fabids</taxon>
        <taxon>Fabales</taxon>
        <taxon>Fabaceae</taxon>
        <taxon>Caesalpinioideae</taxon>
        <taxon>Cassia clade</taxon>
        <taxon>Senna</taxon>
    </lineage>
</organism>
<dbReference type="EMBL" id="JAAIUW010000004">
    <property type="protein sequence ID" value="KAF7835617.1"/>
    <property type="molecule type" value="Genomic_DNA"/>
</dbReference>